<dbReference type="InterPro" id="IPR011008">
    <property type="entry name" value="Dimeric_a/b-barrel"/>
</dbReference>
<dbReference type="SUPFAM" id="SSF54909">
    <property type="entry name" value="Dimeric alpha+beta barrel"/>
    <property type="match status" value="1"/>
</dbReference>
<gene>
    <name evidence="1" type="ORF">CT0861_11799</name>
</gene>
<dbReference type="STRING" id="708197.A0A161W5L7"/>
<dbReference type="AlphaFoldDB" id="A0A161W5L7"/>
<protein>
    <submittedName>
        <fullName evidence="1">Dimeric alpha-beta barrel</fullName>
    </submittedName>
</protein>
<sequence length="211" mass="23255">MSGPPGPTRVILDVKGGVDDWKEAYKQFLLTMKGSDGYNRYRWGPWEGDHSKLEILASWESPAKRQAFGTSPDHARAVEAVRPIIKAIPSKCPRFDLDVRTYKPPPQEFLNSPLCEVVTVTHCTGDPAAMQARLVEAEKQDGCLAAHSGVAATDTPDKGTVWIGFIGWKSYEHAKKADKGTYLPEGCGELEHHCLNFNFPIKGYSVTNPGK</sequence>
<dbReference type="Gene3D" id="3.30.70.100">
    <property type="match status" value="1"/>
</dbReference>
<dbReference type="OrthoDB" id="3830579at2759"/>
<name>A0A161W5L7_9PEZI</name>
<reference evidence="1 2" key="1">
    <citation type="submission" date="2015-06" db="EMBL/GenBank/DDBJ databases">
        <title>Survival trade-offs in plant roots during colonization by closely related pathogenic and mutualistic fungi.</title>
        <authorList>
            <person name="Hacquard S."/>
            <person name="Kracher B."/>
            <person name="Hiruma K."/>
            <person name="Weinman A."/>
            <person name="Muench P."/>
            <person name="Garrido Oter R."/>
            <person name="Ver Loren van Themaat E."/>
            <person name="Dallerey J.-F."/>
            <person name="Damm U."/>
            <person name="Henrissat B."/>
            <person name="Lespinet O."/>
            <person name="Thon M."/>
            <person name="Kemen E."/>
            <person name="McHardy A.C."/>
            <person name="Schulze-Lefert P."/>
            <person name="O'Connell R.J."/>
        </authorList>
    </citation>
    <scope>NUCLEOTIDE SEQUENCE [LARGE SCALE GENOMIC DNA]</scope>
    <source>
        <strain evidence="1 2">0861</strain>
    </source>
</reference>
<keyword evidence="2" id="KW-1185">Reference proteome</keyword>
<comment type="caution">
    <text evidence="1">The sequence shown here is derived from an EMBL/GenBank/DDBJ whole genome shotgun (WGS) entry which is preliminary data.</text>
</comment>
<dbReference type="EMBL" id="LFIV01000170">
    <property type="protein sequence ID" value="KZL66603.1"/>
    <property type="molecule type" value="Genomic_DNA"/>
</dbReference>
<dbReference type="Proteomes" id="UP000076552">
    <property type="component" value="Unassembled WGS sequence"/>
</dbReference>
<accession>A0A161W5L7</accession>
<organism evidence="1 2">
    <name type="scientific">Colletotrichum tofieldiae</name>
    <dbReference type="NCBI Taxonomy" id="708197"/>
    <lineage>
        <taxon>Eukaryota</taxon>
        <taxon>Fungi</taxon>
        <taxon>Dikarya</taxon>
        <taxon>Ascomycota</taxon>
        <taxon>Pezizomycotina</taxon>
        <taxon>Sordariomycetes</taxon>
        <taxon>Hypocreomycetidae</taxon>
        <taxon>Glomerellales</taxon>
        <taxon>Glomerellaceae</taxon>
        <taxon>Colletotrichum</taxon>
        <taxon>Colletotrichum spaethianum species complex</taxon>
    </lineage>
</organism>
<evidence type="ECO:0000313" key="2">
    <source>
        <dbReference type="Proteomes" id="UP000076552"/>
    </source>
</evidence>
<proteinExistence type="predicted"/>
<evidence type="ECO:0000313" key="1">
    <source>
        <dbReference type="EMBL" id="KZL66603.1"/>
    </source>
</evidence>